<dbReference type="Pfam" id="PF00196">
    <property type="entry name" value="GerE"/>
    <property type="match status" value="1"/>
</dbReference>
<comment type="caution">
    <text evidence="5">The sequence shown here is derived from an EMBL/GenBank/DDBJ whole genome shotgun (WGS) entry which is preliminary data.</text>
</comment>
<feature type="domain" description="HTH luxR-type" evidence="4">
    <location>
        <begin position="828"/>
        <end position="893"/>
    </location>
</feature>
<dbReference type="PRINTS" id="PR00038">
    <property type="entry name" value="HTHLUXR"/>
</dbReference>
<dbReference type="CDD" id="cd06170">
    <property type="entry name" value="LuxR_C_like"/>
    <property type="match status" value="1"/>
</dbReference>
<dbReference type="GO" id="GO:0005524">
    <property type="term" value="F:ATP binding"/>
    <property type="evidence" value="ECO:0007669"/>
    <property type="project" value="UniProtKB-KW"/>
</dbReference>
<dbReference type="InterPro" id="IPR041664">
    <property type="entry name" value="AAA_16"/>
</dbReference>
<accession>A0A939PJW1</accession>
<keyword evidence="6" id="KW-1185">Reference proteome</keyword>
<dbReference type="SMART" id="SM00421">
    <property type="entry name" value="HTH_LUXR"/>
    <property type="match status" value="1"/>
</dbReference>
<dbReference type="PROSITE" id="PS50043">
    <property type="entry name" value="HTH_LUXR_2"/>
    <property type="match status" value="1"/>
</dbReference>
<proteinExistence type="predicted"/>
<dbReference type="SUPFAM" id="SSF48452">
    <property type="entry name" value="TPR-like"/>
    <property type="match status" value="1"/>
</dbReference>
<reference evidence="5" key="1">
    <citation type="submission" date="2021-03" db="EMBL/GenBank/DDBJ databases">
        <authorList>
            <person name="Kanchanasin P."/>
            <person name="Saeng-In P."/>
            <person name="Phongsopitanun W."/>
            <person name="Yuki M."/>
            <person name="Kudo T."/>
            <person name="Ohkuma M."/>
            <person name="Tanasupawat S."/>
        </authorList>
    </citation>
    <scope>NUCLEOTIDE SEQUENCE</scope>
    <source>
        <strain evidence="5">GKU 128</strain>
    </source>
</reference>
<organism evidence="5 6">
    <name type="scientific">Actinomadura barringtoniae</name>
    <dbReference type="NCBI Taxonomy" id="1427535"/>
    <lineage>
        <taxon>Bacteria</taxon>
        <taxon>Bacillati</taxon>
        <taxon>Actinomycetota</taxon>
        <taxon>Actinomycetes</taxon>
        <taxon>Streptosporangiales</taxon>
        <taxon>Thermomonosporaceae</taxon>
        <taxon>Actinomadura</taxon>
    </lineage>
</organism>
<evidence type="ECO:0000313" key="5">
    <source>
        <dbReference type="EMBL" id="MBO2454257.1"/>
    </source>
</evidence>
<evidence type="ECO:0000256" key="1">
    <source>
        <dbReference type="ARBA" id="ARBA00022741"/>
    </source>
</evidence>
<dbReference type="EMBL" id="JAGEOJ010000025">
    <property type="protein sequence ID" value="MBO2454257.1"/>
    <property type="molecule type" value="Genomic_DNA"/>
</dbReference>
<dbReference type="GO" id="GO:0006355">
    <property type="term" value="P:regulation of DNA-templated transcription"/>
    <property type="evidence" value="ECO:0007669"/>
    <property type="project" value="InterPro"/>
</dbReference>
<dbReference type="PANTHER" id="PTHR16305:SF35">
    <property type="entry name" value="TRANSCRIPTIONAL ACTIVATOR DOMAIN"/>
    <property type="match status" value="1"/>
</dbReference>
<evidence type="ECO:0000256" key="2">
    <source>
        <dbReference type="ARBA" id="ARBA00022840"/>
    </source>
</evidence>
<dbReference type="Pfam" id="PF13191">
    <property type="entry name" value="AAA_16"/>
    <property type="match status" value="1"/>
</dbReference>
<dbReference type="InterPro" id="IPR016032">
    <property type="entry name" value="Sig_transdc_resp-reg_C-effctor"/>
</dbReference>
<dbReference type="RefSeq" id="WP_208262460.1">
    <property type="nucleotide sequence ID" value="NZ_JAGEOJ010000025.1"/>
</dbReference>
<dbReference type="AlphaFoldDB" id="A0A939PJW1"/>
<dbReference type="InterPro" id="IPR000792">
    <property type="entry name" value="Tscrpt_reg_LuxR_C"/>
</dbReference>
<dbReference type="InterPro" id="IPR027417">
    <property type="entry name" value="P-loop_NTPase"/>
</dbReference>
<gene>
    <name evidence="5" type="ORF">J4573_44730</name>
</gene>
<keyword evidence="1" id="KW-0547">Nucleotide-binding</keyword>
<feature type="compositionally biased region" description="Polar residues" evidence="3">
    <location>
        <begin position="814"/>
        <end position="827"/>
    </location>
</feature>
<dbReference type="InterPro" id="IPR036388">
    <property type="entry name" value="WH-like_DNA-bd_sf"/>
</dbReference>
<dbReference type="InterPro" id="IPR011990">
    <property type="entry name" value="TPR-like_helical_dom_sf"/>
</dbReference>
<dbReference type="PANTHER" id="PTHR16305">
    <property type="entry name" value="TESTICULAR SOLUBLE ADENYLYL CYCLASE"/>
    <property type="match status" value="1"/>
</dbReference>
<dbReference type="SUPFAM" id="SSF46894">
    <property type="entry name" value="C-terminal effector domain of the bipartite response regulators"/>
    <property type="match status" value="1"/>
</dbReference>
<dbReference type="GO" id="GO:0003677">
    <property type="term" value="F:DNA binding"/>
    <property type="evidence" value="ECO:0007669"/>
    <property type="project" value="InterPro"/>
</dbReference>
<dbReference type="Gene3D" id="3.40.50.300">
    <property type="entry name" value="P-loop containing nucleotide triphosphate hydrolases"/>
    <property type="match status" value="1"/>
</dbReference>
<dbReference type="GO" id="GO:0005737">
    <property type="term" value="C:cytoplasm"/>
    <property type="evidence" value="ECO:0007669"/>
    <property type="project" value="TreeGrafter"/>
</dbReference>
<evidence type="ECO:0000259" key="4">
    <source>
        <dbReference type="PROSITE" id="PS50043"/>
    </source>
</evidence>
<dbReference type="Proteomes" id="UP000669179">
    <property type="component" value="Unassembled WGS sequence"/>
</dbReference>
<dbReference type="GO" id="GO:0004016">
    <property type="term" value="F:adenylate cyclase activity"/>
    <property type="evidence" value="ECO:0007669"/>
    <property type="project" value="TreeGrafter"/>
</dbReference>
<feature type="region of interest" description="Disordered" evidence="3">
    <location>
        <begin position="807"/>
        <end position="828"/>
    </location>
</feature>
<protein>
    <submittedName>
        <fullName evidence="5">AAA family ATPase</fullName>
    </submittedName>
</protein>
<dbReference type="Gene3D" id="1.10.10.10">
    <property type="entry name" value="Winged helix-like DNA-binding domain superfamily/Winged helix DNA-binding domain"/>
    <property type="match status" value="1"/>
</dbReference>
<keyword evidence="2" id="KW-0067">ATP-binding</keyword>
<evidence type="ECO:0000313" key="6">
    <source>
        <dbReference type="Proteomes" id="UP000669179"/>
    </source>
</evidence>
<evidence type="ECO:0000256" key="3">
    <source>
        <dbReference type="SAM" id="MobiDB-lite"/>
    </source>
</evidence>
<sequence>MLYGRDDELARLTELIDAARDHQRSGSIVLRGEAGIGKSALLEWAAGDEVCRGARVLRVTGFEAERDIAFAGILQLLWPVRDRVESLPEAQAAALRGAFGPTGTGTIVGAAEQDRFICGLAVLTLLADLAEDGPVLCLIDDAQWLDVATTEALLFAARRLAVEGVVMMFAARENGFATPGLPELQLTRLARADAEHLLSERHATLSPSLRSRVVRESDGNPLALLEFGSTRRMPESSAPLPLAERVTASFRAQIAGLPDKTRDMLLIASAEGRGYMPSLLAAAATFGLGLGDLEEAERAGLVEVTGSAIRFRHPLIRSASYHGAVAAQRIRVHRALSEAADDPDCRVRHRATITMSPDEAVAADLEKAAERALSRAGYGPAATLYQHAAELSPSLSERSRRLGRAADAVFRAGRPAEADDFAQRAEKLAESPADLARLARIRAAVEFERGDPPAAARLLIAQAEHAEPGDVPAMLRTGATYAWSAGDAETIGRAVELLRATGHDDPAVRALGHLIKADYAAGLPLLAEQVAAARSEGSDLTQAIYWGLIVGDDRLTQELAVAEAARCRREGLIGVLPNVLQALAQVQIAAGLHRDAEATGQEAITIARDIGMERREGRVGAVLARLAAIEGDEERLHRLVEHAPPPSGGLADVALGLLDLGLGRYEAALVRLEEVAQSPRRFTAGTMVAAADQIEAAVRAGQPERAHEALARFTSWADASHIPWTRAVALRSQALLHEADSSGKAYEEALHLHEEDGARPFERARTELLYGEWLRRARRRSDARGPLRSAAQIFERLKATPWAERARSELRATGETTSTLASHQQATAPDLLDRLTPQELQVVRLAAEGISSREIASQLFLSPRTVEYHLYKAYPKLGISSRKELARLQLQPVP</sequence>
<dbReference type="SUPFAM" id="SSF52540">
    <property type="entry name" value="P-loop containing nucleoside triphosphate hydrolases"/>
    <property type="match status" value="1"/>
</dbReference>
<name>A0A939PJW1_9ACTN</name>